<dbReference type="Proteomes" id="UP000220629">
    <property type="component" value="Unassembled WGS sequence"/>
</dbReference>
<dbReference type="GO" id="GO:0005886">
    <property type="term" value="C:plasma membrane"/>
    <property type="evidence" value="ECO:0007669"/>
    <property type="project" value="UniProtKB-SubCell"/>
</dbReference>
<dbReference type="InterPro" id="IPR001851">
    <property type="entry name" value="ABC_transp_permease"/>
</dbReference>
<organism evidence="7 8">
    <name type="scientific">Burkholderia gladioli</name>
    <name type="common">Pseudomonas marginata</name>
    <name type="synonym">Phytomonas marginata</name>
    <dbReference type="NCBI Taxonomy" id="28095"/>
    <lineage>
        <taxon>Bacteria</taxon>
        <taxon>Pseudomonadati</taxon>
        <taxon>Pseudomonadota</taxon>
        <taxon>Betaproteobacteria</taxon>
        <taxon>Burkholderiales</taxon>
        <taxon>Burkholderiaceae</taxon>
        <taxon>Burkholderia</taxon>
    </lineage>
</organism>
<evidence type="ECO:0000256" key="6">
    <source>
        <dbReference type="SAM" id="Phobius"/>
    </source>
</evidence>
<feature type="transmembrane region" description="Helical" evidence="6">
    <location>
        <begin position="237"/>
        <end position="260"/>
    </location>
</feature>
<protein>
    <submittedName>
        <fullName evidence="7">ABC transporter permease</fullName>
    </submittedName>
</protein>
<dbReference type="PANTHER" id="PTHR47089">
    <property type="entry name" value="ABC TRANSPORTER, PERMEASE PROTEIN"/>
    <property type="match status" value="1"/>
</dbReference>
<dbReference type="PANTHER" id="PTHR47089:SF1">
    <property type="entry name" value="GUANOSINE ABC TRANSPORTER PERMEASE PROTEIN NUPP"/>
    <property type="match status" value="1"/>
</dbReference>
<sequence>MRLNPLAARCALALLPAVPTLAALAATVLLFAAFLAAAHAPALDALGLIAQGAFGSSFAWQNTLLRAAPLMLTALCVALPAQVGLIVIGGEGALALGGLASAAVPLLLPAGTPPWLGLAAMAVAAMLAGGLWIGAAGALRQWRGVNETISSLLLSYIAIAVFKFLVEGPLRDPASLNKPSTRPIPDAFAIGSLPGLDVHWGLLWGALACLAAWVLVRHATQGFAMRIVGGNPRAARLAGLPVARLTLLACTLGGAAAGLAGLFETAAVQGAANASLLVGYGYGGILVAFAARHNPLAIVLCAIGIGGMEASGSLLQRRLDLPDATTLVLQGLLFANLLAFEALGPRLAAWRLKLQDAARAAQPLDTNTALATMENTHA</sequence>
<keyword evidence="3 6" id="KW-0812">Transmembrane</keyword>
<dbReference type="GO" id="GO:0022857">
    <property type="term" value="F:transmembrane transporter activity"/>
    <property type="evidence" value="ECO:0007669"/>
    <property type="project" value="InterPro"/>
</dbReference>
<evidence type="ECO:0000256" key="3">
    <source>
        <dbReference type="ARBA" id="ARBA00022692"/>
    </source>
</evidence>
<gene>
    <name evidence="7" type="ORF">CRM94_24585</name>
</gene>
<comment type="caution">
    <text evidence="7">The sequence shown here is derived from an EMBL/GenBank/DDBJ whole genome shotgun (WGS) entry which is preliminary data.</text>
</comment>
<evidence type="ECO:0000256" key="5">
    <source>
        <dbReference type="ARBA" id="ARBA00023136"/>
    </source>
</evidence>
<keyword evidence="5 6" id="KW-0472">Membrane</keyword>
<evidence type="ECO:0000256" key="2">
    <source>
        <dbReference type="ARBA" id="ARBA00022475"/>
    </source>
</evidence>
<feature type="transmembrane region" description="Helical" evidence="6">
    <location>
        <begin position="327"/>
        <end position="344"/>
    </location>
</feature>
<evidence type="ECO:0000313" key="8">
    <source>
        <dbReference type="Proteomes" id="UP000220629"/>
    </source>
</evidence>
<accession>A0A2A7S1Y7</accession>
<dbReference type="CDD" id="cd06580">
    <property type="entry name" value="TM_PBP1_transp_TpRbsC_like"/>
    <property type="match status" value="1"/>
</dbReference>
<feature type="transmembrane region" description="Helical" evidence="6">
    <location>
        <begin position="42"/>
        <end position="60"/>
    </location>
</feature>
<feature type="transmembrane region" description="Helical" evidence="6">
    <location>
        <begin position="148"/>
        <end position="166"/>
    </location>
</feature>
<reference evidence="8" key="1">
    <citation type="submission" date="2017-09" db="EMBL/GenBank/DDBJ databases">
        <title>FDA dAtabase for Regulatory Grade micrObial Sequences (FDA-ARGOS): Supporting development and validation of Infectious Disease Dx tests.</title>
        <authorList>
            <person name="Minogue T."/>
            <person name="Wolcott M."/>
            <person name="Wasieloski L."/>
            <person name="Aguilar W."/>
            <person name="Moore D."/>
            <person name="Tallon L."/>
            <person name="Sadzewicz L."/>
            <person name="Ott S."/>
            <person name="Zhao X."/>
            <person name="Nagaraj S."/>
            <person name="Vavikolanu K."/>
            <person name="Aluvathingal J."/>
            <person name="Nadendla S."/>
            <person name="Sichtig H."/>
        </authorList>
    </citation>
    <scope>NUCLEOTIDE SEQUENCE [LARGE SCALE GENOMIC DNA]</scope>
    <source>
        <strain evidence="8">FDAARGOS_390</strain>
    </source>
</reference>
<feature type="transmembrane region" description="Helical" evidence="6">
    <location>
        <begin position="72"/>
        <end position="95"/>
    </location>
</feature>
<feature type="transmembrane region" description="Helical" evidence="6">
    <location>
        <begin position="266"/>
        <end position="289"/>
    </location>
</feature>
<comment type="subcellular location">
    <subcellularLocation>
        <location evidence="1">Cell membrane</location>
        <topology evidence="1">Multi-pass membrane protein</topology>
    </subcellularLocation>
</comment>
<feature type="transmembrane region" description="Helical" evidence="6">
    <location>
        <begin position="12"/>
        <end position="36"/>
    </location>
</feature>
<evidence type="ECO:0000313" key="7">
    <source>
        <dbReference type="EMBL" id="PEH37684.1"/>
    </source>
</evidence>
<dbReference type="AlphaFoldDB" id="A0A2A7S1Y7"/>
<evidence type="ECO:0000256" key="4">
    <source>
        <dbReference type="ARBA" id="ARBA00022989"/>
    </source>
</evidence>
<dbReference type="RefSeq" id="WP_098153860.1">
    <property type="nucleotide sequence ID" value="NZ_CADEQH010000002.1"/>
</dbReference>
<dbReference type="Pfam" id="PF02653">
    <property type="entry name" value="BPD_transp_2"/>
    <property type="match status" value="1"/>
</dbReference>
<feature type="transmembrane region" description="Helical" evidence="6">
    <location>
        <begin position="198"/>
        <end position="216"/>
    </location>
</feature>
<dbReference type="EMBL" id="PDDY01000004">
    <property type="protein sequence ID" value="PEH37684.1"/>
    <property type="molecule type" value="Genomic_DNA"/>
</dbReference>
<evidence type="ECO:0000256" key="1">
    <source>
        <dbReference type="ARBA" id="ARBA00004651"/>
    </source>
</evidence>
<keyword evidence="4 6" id="KW-1133">Transmembrane helix</keyword>
<name>A0A2A7S1Y7_BURGA</name>
<proteinExistence type="predicted"/>
<feature type="transmembrane region" description="Helical" evidence="6">
    <location>
        <begin position="296"/>
        <end position="315"/>
    </location>
</feature>
<keyword evidence="2" id="KW-1003">Cell membrane</keyword>
<feature type="transmembrane region" description="Helical" evidence="6">
    <location>
        <begin position="115"/>
        <end position="136"/>
    </location>
</feature>